<dbReference type="InParanoid" id="A0A251U3R2"/>
<keyword evidence="1" id="KW-1133">Transmembrane helix</keyword>
<dbReference type="AlphaFoldDB" id="A0A251U3R2"/>
<feature type="transmembrane region" description="Helical" evidence="1">
    <location>
        <begin position="46"/>
        <end position="69"/>
    </location>
</feature>
<proteinExistence type="predicted"/>
<name>A0A251U3R2_HELAN</name>
<gene>
    <name evidence="3" type="ORF">HannXRQ_Chr08g0215141</name>
    <name evidence="2" type="ORF">HanXRQr2_Chr08g0325711</name>
</gene>
<keyword evidence="4" id="KW-1185">Reference proteome</keyword>
<evidence type="ECO:0000256" key="1">
    <source>
        <dbReference type="SAM" id="Phobius"/>
    </source>
</evidence>
<keyword evidence="1" id="KW-0472">Membrane</keyword>
<dbReference type="EMBL" id="MNCJ02000323">
    <property type="protein sequence ID" value="KAF5794223.1"/>
    <property type="molecule type" value="Genomic_DNA"/>
</dbReference>
<dbReference type="Gramene" id="mRNA:HanXRQr2_Chr08g0325711">
    <property type="protein sequence ID" value="mRNA:HanXRQr2_Chr08g0325711"/>
    <property type="gene ID" value="HanXRQr2_Chr08g0325711"/>
</dbReference>
<evidence type="ECO:0000313" key="4">
    <source>
        <dbReference type="Proteomes" id="UP000215914"/>
    </source>
</evidence>
<evidence type="ECO:0000313" key="2">
    <source>
        <dbReference type="EMBL" id="KAF5794223.1"/>
    </source>
</evidence>
<reference evidence="2" key="3">
    <citation type="submission" date="2020-06" db="EMBL/GenBank/DDBJ databases">
        <title>Helianthus annuus Genome sequencing and assembly Release 2.</title>
        <authorList>
            <person name="Gouzy J."/>
            <person name="Langlade N."/>
            <person name="Munos S."/>
        </authorList>
    </citation>
    <scope>NUCLEOTIDE SEQUENCE</scope>
    <source>
        <tissue evidence="2">Leaves</tissue>
    </source>
</reference>
<dbReference type="Proteomes" id="UP000215914">
    <property type="component" value="Chromosome 8"/>
</dbReference>
<reference evidence="2 4" key="1">
    <citation type="journal article" date="2017" name="Nature">
        <title>The sunflower genome provides insights into oil metabolism, flowering and Asterid evolution.</title>
        <authorList>
            <person name="Badouin H."/>
            <person name="Gouzy J."/>
            <person name="Grassa C.J."/>
            <person name="Murat F."/>
            <person name="Staton S.E."/>
            <person name="Cottret L."/>
            <person name="Lelandais-Briere C."/>
            <person name="Owens G.L."/>
            <person name="Carrere S."/>
            <person name="Mayjonade B."/>
            <person name="Legrand L."/>
            <person name="Gill N."/>
            <person name="Kane N.C."/>
            <person name="Bowers J.E."/>
            <person name="Hubner S."/>
            <person name="Bellec A."/>
            <person name="Berard A."/>
            <person name="Berges H."/>
            <person name="Blanchet N."/>
            <person name="Boniface M.C."/>
            <person name="Brunel D."/>
            <person name="Catrice O."/>
            <person name="Chaidir N."/>
            <person name="Claudel C."/>
            <person name="Donnadieu C."/>
            <person name="Faraut T."/>
            <person name="Fievet G."/>
            <person name="Helmstetter N."/>
            <person name="King M."/>
            <person name="Knapp S.J."/>
            <person name="Lai Z."/>
            <person name="Le Paslier M.C."/>
            <person name="Lippi Y."/>
            <person name="Lorenzon L."/>
            <person name="Mandel J.R."/>
            <person name="Marage G."/>
            <person name="Marchand G."/>
            <person name="Marquand E."/>
            <person name="Bret-Mestries E."/>
            <person name="Morien E."/>
            <person name="Nambeesan S."/>
            <person name="Nguyen T."/>
            <person name="Pegot-Espagnet P."/>
            <person name="Pouilly N."/>
            <person name="Raftis F."/>
            <person name="Sallet E."/>
            <person name="Schiex T."/>
            <person name="Thomas J."/>
            <person name="Vandecasteele C."/>
            <person name="Vares D."/>
            <person name="Vear F."/>
            <person name="Vautrin S."/>
            <person name="Crespi M."/>
            <person name="Mangin B."/>
            <person name="Burke J.M."/>
            <person name="Salse J."/>
            <person name="Munos S."/>
            <person name="Vincourt P."/>
            <person name="Rieseberg L.H."/>
            <person name="Langlade N.B."/>
        </authorList>
    </citation>
    <scope>NUCLEOTIDE SEQUENCE [LARGE SCALE GENOMIC DNA]</scope>
    <source>
        <strain evidence="4">cv. SF193</strain>
        <tissue evidence="2">Leaves</tissue>
    </source>
</reference>
<accession>A0A251U3R2</accession>
<reference evidence="3" key="2">
    <citation type="submission" date="2017-02" db="EMBL/GenBank/DDBJ databases">
        <title>Sunflower complete genome.</title>
        <authorList>
            <person name="Langlade N."/>
            <person name="Munos S."/>
        </authorList>
    </citation>
    <scope>NUCLEOTIDE SEQUENCE [LARGE SCALE GENOMIC DNA]</scope>
    <source>
        <tissue evidence="3">Leaves</tissue>
    </source>
</reference>
<evidence type="ECO:0000313" key="3">
    <source>
        <dbReference type="EMBL" id="OTG17709.1"/>
    </source>
</evidence>
<organism evidence="3 4">
    <name type="scientific">Helianthus annuus</name>
    <name type="common">Common sunflower</name>
    <dbReference type="NCBI Taxonomy" id="4232"/>
    <lineage>
        <taxon>Eukaryota</taxon>
        <taxon>Viridiplantae</taxon>
        <taxon>Streptophyta</taxon>
        <taxon>Embryophyta</taxon>
        <taxon>Tracheophyta</taxon>
        <taxon>Spermatophyta</taxon>
        <taxon>Magnoliopsida</taxon>
        <taxon>eudicotyledons</taxon>
        <taxon>Gunneridae</taxon>
        <taxon>Pentapetalae</taxon>
        <taxon>asterids</taxon>
        <taxon>campanulids</taxon>
        <taxon>Asterales</taxon>
        <taxon>Asteraceae</taxon>
        <taxon>Asteroideae</taxon>
        <taxon>Heliantheae alliance</taxon>
        <taxon>Heliantheae</taxon>
        <taxon>Helianthus</taxon>
    </lineage>
</organism>
<sequence length="72" mass="8328">MNDAAVLQDHGLRNRSEVNFIPYVMSRTSKQHSRWRKHRKGMNCSSLARSMCMFCFAIESQPITVVFIYTGS</sequence>
<keyword evidence="1" id="KW-0812">Transmembrane</keyword>
<protein>
    <submittedName>
        <fullName evidence="3">Uncharacterized protein</fullName>
    </submittedName>
</protein>
<dbReference type="EMBL" id="CM007897">
    <property type="protein sequence ID" value="OTG17709.1"/>
    <property type="molecule type" value="Genomic_DNA"/>
</dbReference>